<keyword evidence="5" id="KW-0256">Endoplasmic reticulum</keyword>
<dbReference type="InterPro" id="IPR029008">
    <property type="entry name" value="EMC6-like"/>
</dbReference>
<name>A0AAN9LDR6_PHACN</name>
<dbReference type="EMBL" id="JAYMYR010000011">
    <property type="protein sequence ID" value="KAK7332662.1"/>
    <property type="molecule type" value="Genomic_DNA"/>
</dbReference>
<comment type="caution">
    <text evidence="9">The sequence shown here is derived from an EMBL/GenBank/DDBJ whole genome shotgun (WGS) entry which is preliminary data.</text>
</comment>
<keyword evidence="10" id="KW-1185">Reference proteome</keyword>
<keyword evidence="4 8" id="KW-0812">Transmembrane</keyword>
<evidence type="ECO:0000313" key="10">
    <source>
        <dbReference type="Proteomes" id="UP001374584"/>
    </source>
</evidence>
<reference evidence="9 10" key="1">
    <citation type="submission" date="2024-01" db="EMBL/GenBank/DDBJ databases">
        <title>The genomes of 5 underutilized Papilionoideae crops provide insights into root nodulation and disease resistanc.</title>
        <authorList>
            <person name="Jiang F."/>
        </authorList>
    </citation>
    <scope>NUCLEOTIDE SEQUENCE [LARGE SCALE GENOMIC DNA]</scope>
    <source>
        <strain evidence="9">JINMINGXINNONG_FW02</strain>
        <tissue evidence="9">Leaves</tissue>
    </source>
</reference>
<evidence type="ECO:0000256" key="7">
    <source>
        <dbReference type="ARBA" id="ARBA00023136"/>
    </source>
</evidence>
<feature type="transmembrane region" description="Helical" evidence="8">
    <location>
        <begin position="137"/>
        <end position="157"/>
    </location>
</feature>
<evidence type="ECO:0000313" key="9">
    <source>
        <dbReference type="EMBL" id="KAK7332662.1"/>
    </source>
</evidence>
<feature type="transmembrane region" description="Helical" evidence="8">
    <location>
        <begin position="105"/>
        <end position="125"/>
    </location>
</feature>
<comment type="subcellular location">
    <subcellularLocation>
        <location evidence="1">Endoplasmic reticulum membrane</location>
        <topology evidence="1">Multi-pass membrane protein</topology>
    </subcellularLocation>
</comment>
<proteinExistence type="inferred from homology"/>
<evidence type="ECO:0000256" key="6">
    <source>
        <dbReference type="ARBA" id="ARBA00022989"/>
    </source>
</evidence>
<dbReference type="GO" id="GO:0000045">
    <property type="term" value="P:autophagosome assembly"/>
    <property type="evidence" value="ECO:0007669"/>
    <property type="project" value="TreeGrafter"/>
</dbReference>
<evidence type="ECO:0000256" key="3">
    <source>
        <dbReference type="ARBA" id="ARBA00020827"/>
    </source>
</evidence>
<dbReference type="Proteomes" id="UP001374584">
    <property type="component" value="Unassembled WGS sequence"/>
</dbReference>
<keyword evidence="7 8" id="KW-0472">Membrane</keyword>
<evidence type="ECO:0000256" key="1">
    <source>
        <dbReference type="ARBA" id="ARBA00004477"/>
    </source>
</evidence>
<dbReference type="PANTHER" id="PTHR20994">
    <property type="entry name" value="ER MEMBRANE PROTEIN COMPLEX SUBUNIT 6"/>
    <property type="match status" value="1"/>
</dbReference>
<evidence type="ECO:0000256" key="8">
    <source>
        <dbReference type="SAM" id="Phobius"/>
    </source>
</evidence>
<evidence type="ECO:0000256" key="2">
    <source>
        <dbReference type="ARBA" id="ARBA00009436"/>
    </source>
</evidence>
<dbReference type="PANTHER" id="PTHR20994:SF0">
    <property type="entry name" value="ER MEMBRANE PROTEIN COMPLEX SUBUNIT 6"/>
    <property type="match status" value="1"/>
</dbReference>
<comment type="similarity">
    <text evidence="2">Belongs to the EMC6 family.</text>
</comment>
<organism evidence="9 10">
    <name type="scientific">Phaseolus coccineus</name>
    <name type="common">Scarlet runner bean</name>
    <name type="synonym">Phaseolus multiflorus</name>
    <dbReference type="NCBI Taxonomy" id="3886"/>
    <lineage>
        <taxon>Eukaryota</taxon>
        <taxon>Viridiplantae</taxon>
        <taxon>Streptophyta</taxon>
        <taxon>Embryophyta</taxon>
        <taxon>Tracheophyta</taxon>
        <taxon>Spermatophyta</taxon>
        <taxon>Magnoliopsida</taxon>
        <taxon>eudicotyledons</taxon>
        <taxon>Gunneridae</taxon>
        <taxon>Pentapetalae</taxon>
        <taxon>rosids</taxon>
        <taxon>fabids</taxon>
        <taxon>Fabales</taxon>
        <taxon>Fabaceae</taxon>
        <taxon>Papilionoideae</taxon>
        <taxon>50 kb inversion clade</taxon>
        <taxon>NPAAA clade</taxon>
        <taxon>indigoferoid/millettioid clade</taxon>
        <taxon>Phaseoleae</taxon>
        <taxon>Phaseolus</taxon>
    </lineage>
</organism>
<dbReference type="AlphaFoldDB" id="A0AAN9LDR6"/>
<gene>
    <name evidence="9" type="ORF">VNO80_29417</name>
</gene>
<dbReference type="Pfam" id="PF07019">
    <property type="entry name" value="EMC6"/>
    <property type="match status" value="1"/>
</dbReference>
<keyword evidence="6 8" id="KW-1133">Transmembrane helix</keyword>
<feature type="transmembrane region" description="Helical" evidence="8">
    <location>
        <begin position="80"/>
        <end position="99"/>
    </location>
</feature>
<protein>
    <recommendedName>
        <fullName evidence="3">ER membrane protein complex subunit 6</fullName>
    </recommendedName>
</protein>
<dbReference type="GO" id="GO:0072546">
    <property type="term" value="C:EMC complex"/>
    <property type="evidence" value="ECO:0007669"/>
    <property type="project" value="InterPro"/>
</dbReference>
<evidence type="ECO:0000256" key="4">
    <source>
        <dbReference type="ARBA" id="ARBA00022692"/>
    </source>
</evidence>
<evidence type="ECO:0000256" key="5">
    <source>
        <dbReference type="ARBA" id="ARBA00022824"/>
    </source>
</evidence>
<dbReference type="GO" id="GO:0034975">
    <property type="term" value="P:protein folding in endoplasmic reticulum"/>
    <property type="evidence" value="ECO:0007669"/>
    <property type="project" value="TreeGrafter"/>
</dbReference>
<dbReference type="InterPro" id="IPR008504">
    <property type="entry name" value="Emc6"/>
</dbReference>
<accession>A0AAN9LDR6</accession>
<sequence length="163" mass="17990">MVTAPSSADGAVKGWCEECVFFAHRIKSNLSNSVVEETHYTRQKGMAVDSASSEKKSSNAVNELLTFNAENMQSNMKTIYYSRTFLSIIGGVVAGILGFTGLKGFVFYLLLMALTSLGLIAKASFSTHTYFDSWSRVLLDGFLGGLMSFVLFWTFAYDIVHIF</sequence>